<proteinExistence type="predicted"/>
<keyword evidence="3" id="KW-1185">Reference proteome</keyword>
<comment type="caution">
    <text evidence="2">The sequence shown here is derived from an EMBL/GenBank/DDBJ whole genome shotgun (WGS) entry which is preliminary data.</text>
</comment>
<feature type="compositionally biased region" description="Low complexity" evidence="1">
    <location>
        <begin position="7"/>
        <end position="17"/>
    </location>
</feature>
<feature type="region of interest" description="Disordered" evidence="1">
    <location>
        <begin position="1"/>
        <end position="25"/>
    </location>
</feature>
<gene>
    <name evidence="2" type="ORF">NCCP691_10970</name>
</gene>
<sequence>MHSVFASGSSGPPLSGSTALHEHLPGPDVRTRRVKVDVSALCSNEECALRLRTTGGRMLRHLWDREAWSLDPYMLHTIVKGLRKCGVPGLRIILDKVWPRGLRIRESYAELEADPWAVIRIPGSTEYVCVLVFGTNVGAGAITDIVQSQVLSAVHYQHELNISHLRPPWRQQQNAKTR</sequence>
<organism evidence="2 3">
    <name type="scientific">Noviherbaspirillum aridicola</name>
    <dbReference type="NCBI Taxonomy" id="2849687"/>
    <lineage>
        <taxon>Bacteria</taxon>
        <taxon>Pseudomonadati</taxon>
        <taxon>Pseudomonadota</taxon>
        <taxon>Betaproteobacteria</taxon>
        <taxon>Burkholderiales</taxon>
        <taxon>Oxalobacteraceae</taxon>
        <taxon>Noviherbaspirillum</taxon>
    </lineage>
</organism>
<evidence type="ECO:0000313" key="3">
    <source>
        <dbReference type="Proteomes" id="UP000887222"/>
    </source>
</evidence>
<evidence type="ECO:0000313" key="2">
    <source>
        <dbReference type="EMBL" id="GIZ51083.1"/>
    </source>
</evidence>
<accession>A0ABQ4Q1L6</accession>
<dbReference type="Proteomes" id="UP000887222">
    <property type="component" value="Unassembled WGS sequence"/>
</dbReference>
<protein>
    <submittedName>
        <fullName evidence="2">Uncharacterized protein</fullName>
    </submittedName>
</protein>
<evidence type="ECO:0000256" key="1">
    <source>
        <dbReference type="SAM" id="MobiDB-lite"/>
    </source>
</evidence>
<reference evidence="2 3" key="1">
    <citation type="journal article" date="2022" name="Int. J. Syst. Evol. Microbiol.">
        <title>Noviherbaspirillum aridicola sp. nov., isolated from an arid soil in Pakistan.</title>
        <authorList>
            <person name="Khan I.U."/>
            <person name="Saqib M."/>
            <person name="Amin A."/>
            <person name="Hussain F."/>
            <person name="Li L."/>
            <person name="Liu Y.H."/>
            <person name="Fang B.Z."/>
            <person name="Ahmed I."/>
            <person name="Li W.J."/>
        </authorList>
    </citation>
    <scope>NUCLEOTIDE SEQUENCE [LARGE SCALE GENOMIC DNA]</scope>
    <source>
        <strain evidence="2 3">NCCP-691</strain>
    </source>
</reference>
<name>A0ABQ4Q1L6_9BURK</name>
<dbReference type="EMBL" id="BPMK01000004">
    <property type="protein sequence ID" value="GIZ51083.1"/>
    <property type="molecule type" value="Genomic_DNA"/>
</dbReference>